<feature type="domain" description="Metallo-beta-lactamase" evidence="1">
    <location>
        <begin position="121"/>
        <end position="192"/>
    </location>
</feature>
<dbReference type="Gene3D" id="3.60.15.10">
    <property type="entry name" value="Ribonuclease Z/Hydroxyacylglutathione hydrolase-like"/>
    <property type="match status" value="1"/>
</dbReference>
<dbReference type="EMBL" id="CCEH01000011">
    <property type="protein sequence ID" value="CDR28382.1"/>
    <property type="molecule type" value="Genomic_DNA"/>
</dbReference>
<evidence type="ECO:0000313" key="2">
    <source>
        <dbReference type="EMBL" id="CDR28382.1"/>
    </source>
</evidence>
<dbReference type="Pfam" id="PF00753">
    <property type="entry name" value="Lactamase_B"/>
    <property type="match status" value="1"/>
</dbReference>
<name>A0A077UVX2_9STAP</name>
<sequence>MTNQFKNKQSKLHDSLESITKKLYATPTSELPFDNRFLFKSFILKRETGNIVIYHSGHLGDSQQDIASLGGVSKVLMNHDHESLGGSNQIDAPYYIHENDVDALKSKVSIQYQFSNRVMLDKDLEVIPAPGHTPGTTLFLWDDGHHRYLFTGDFICFEGNRWRTVILGSSDREKSIQSLEMVKELDFDVLVPWVTIKDEPLVYFVENEYEKREQIQNIIDRVREGENS</sequence>
<dbReference type="AlphaFoldDB" id="A0A077UVX2"/>
<proteinExistence type="predicted"/>
<dbReference type="RefSeq" id="WP_047530885.1">
    <property type="nucleotide sequence ID" value="NZ_CCEH01000011.1"/>
</dbReference>
<dbReference type="InterPro" id="IPR036866">
    <property type="entry name" value="RibonucZ/Hydroxyglut_hydro"/>
</dbReference>
<gene>
    <name evidence="2" type="ORF">ERS140147_01514</name>
</gene>
<dbReference type="PANTHER" id="PTHR42773:SF1">
    <property type="entry name" value="METALLO-BETA-LACTAMASE FAMILY PROTEIN"/>
    <property type="match status" value="1"/>
</dbReference>
<reference evidence="2 3" key="1">
    <citation type="submission" date="2014-05" db="EMBL/GenBank/DDBJ databases">
        <authorList>
            <person name="Aslett A.Martin."/>
            <person name="De Silva Nishadi"/>
        </authorList>
    </citation>
    <scope>NUCLEOTIDE SEQUENCE [LARGE SCALE GENOMIC DNA]</scope>
</reference>
<evidence type="ECO:0000259" key="1">
    <source>
        <dbReference type="Pfam" id="PF00753"/>
    </source>
</evidence>
<evidence type="ECO:0000313" key="3">
    <source>
        <dbReference type="Proteomes" id="UP000044616"/>
    </source>
</evidence>
<dbReference type="PANTHER" id="PTHR42773">
    <property type="entry name" value="METALLO-BETA-LACTAMASE-RELATED"/>
    <property type="match status" value="1"/>
</dbReference>
<protein>
    <submittedName>
        <fullName evidence="2">Metallo-beta-lactamase superfamily protein</fullName>
    </submittedName>
</protein>
<dbReference type="Proteomes" id="UP000044616">
    <property type="component" value="Unassembled WGS sequence"/>
</dbReference>
<dbReference type="InterPro" id="IPR001279">
    <property type="entry name" value="Metallo-B-lactamas"/>
</dbReference>
<dbReference type="SUPFAM" id="SSF56281">
    <property type="entry name" value="Metallo-hydrolase/oxidoreductase"/>
    <property type="match status" value="1"/>
</dbReference>
<accession>A0A077UVX2</accession>
<organism evidence="2 3">
    <name type="scientific">Staphylococcus schweitzeri</name>
    <dbReference type="NCBI Taxonomy" id="1654388"/>
    <lineage>
        <taxon>Bacteria</taxon>
        <taxon>Bacillati</taxon>
        <taxon>Bacillota</taxon>
        <taxon>Bacilli</taxon>
        <taxon>Bacillales</taxon>
        <taxon>Staphylococcaceae</taxon>
        <taxon>Staphylococcus</taxon>
    </lineage>
</organism>